<evidence type="ECO:0000313" key="3">
    <source>
        <dbReference type="Proteomes" id="UP000737171"/>
    </source>
</evidence>
<dbReference type="EMBL" id="JABRWJ010000006">
    <property type="protein sequence ID" value="NRF69678.1"/>
    <property type="molecule type" value="Genomic_DNA"/>
</dbReference>
<protein>
    <submittedName>
        <fullName evidence="2">HD domain-containing protein</fullName>
    </submittedName>
</protein>
<accession>A0ABX2EM03</accession>
<dbReference type="PANTHER" id="PTHR40202:SF1">
    <property type="entry name" value="HD DOMAIN-CONTAINING PROTEIN"/>
    <property type="match status" value="1"/>
</dbReference>
<sequence length="203" mass="22070">MNRSVPEFGGDVIERIAELYRQHGSRPYDGGRRESVTALEHALQCAQLAEWAGAEPSLVAAALLHDIGDFVGDGSDGADNHHELRAQDVIGDGFGAEVLDPIRLHVAAKRYLVSTEPGYADALSPASQLSLALQGGPMSSDEVQRFEEEAYAPQALLLRRWDDAAKTPGKPTPSLDYYLVLLQELREQARPARRRTVVGALDA</sequence>
<comment type="caution">
    <text evidence="2">The sequence shown here is derived from an EMBL/GenBank/DDBJ whole genome shotgun (WGS) entry which is preliminary data.</text>
</comment>
<dbReference type="PANTHER" id="PTHR40202">
    <property type="match status" value="1"/>
</dbReference>
<feature type="domain" description="HD" evidence="1">
    <location>
        <begin position="39"/>
        <end position="102"/>
    </location>
</feature>
<reference evidence="2 3" key="1">
    <citation type="submission" date="2020-05" db="EMBL/GenBank/DDBJ databases">
        <title>Aquincola sp. isolate from soil.</title>
        <authorList>
            <person name="Han J."/>
            <person name="Kim D.-U."/>
        </authorList>
    </citation>
    <scope>NUCLEOTIDE SEQUENCE [LARGE SCALE GENOMIC DNA]</scope>
    <source>
        <strain evidence="2 3">S2</strain>
    </source>
</reference>
<evidence type="ECO:0000259" key="1">
    <source>
        <dbReference type="Pfam" id="PF01966"/>
    </source>
</evidence>
<dbReference type="SUPFAM" id="SSF109604">
    <property type="entry name" value="HD-domain/PDEase-like"/>
    <property type="match status" value="1"/>
</dbReference>
<keyword evidence="3" id="KW-1185">Reference proteome</keyword>
<dbReference type="Pfam" id="PF01966">
    <property type="entry name" value="HD"/>
    <property type="match status" value="1"/>
</dbReference>
<dbReference type="Proteomes" id="UP000737171">
    <property type="component" value="Unassembled WGS sequence"/>
</dbReference>
<dbReference type="RefSeq" id="WP_173126991.1">
    <property type="nucleotide sequence ID" value="NZ_JABRWJ010000006.1"/>
</dbReference>
<dbReference type="CDD" id="cd00077">
    <property type="entry name" value="HDc"/>
    <property type="match status" value="1"/>
</dbReference>
<dbReference type="InterPro" id="IPR006674">
    <property type="entry name" value="HD_domain"/>
</dbReference>
<dbReference type="InterPro" id="IPR003607">
    <property type="entry name" value="HD/PDEase_dom"/>
</dbReference>
<name>A0ABX2EM03_9BURK</name>
<organism evidence="2 3">
    <name type="scientific">Pseudaquabacterium terrae</name>
    <dbReference type="NCBI Taxonomy" id="2732868"/>
    <lineage>
        <taxon>Bacteria</taxon>
        <taxon>Pseudomonadati</taxon>
        <taxon>Pseudomonadota</taxon>
        <taxon>Betaproteobacteria</taxon>
        <taxon>Burkholderiales</taxon>
        <taxon>Sphaerotilaceae</taxon>
        <taxon>Pseudaquabacterium</taxon>
    </lineage>
</organism>
<gene>
    <name evidence="2" type="ORF">HLB44_21980</name>
</gene>
<evidence type="ECO:0000313" key="2">
    <source>
        <dbReference type="EMBL" id="NRF69678.1"/>
    </source>
</evidence>
<dbReference type="Gene3D" id="1.10.3210.10">
    <property type="entry name" value="Hypothetical protein af1432"/>
    <property type="match status" value="1"/>
</dbReference>
<dbReference type="InterPro" id="IPR052567">
    <property type="entry name" value="OP_Dioxygenase"/>
</dbReference>
<proteinExistence type="predicted"/>